<feature type="region of interest" description="Disordered" evidence="3">
    <location>
        <begin position="98"/>
        <end position="118"/>
    </location>
</feature>
<dbReference type="CDD" id="cd00038">
    <property type="entry name" value="CAP_ED"/>
    <property type="match status" value="1"/>
</dbReference>
<evidence type="ECO:0000259" key="5">
    <source>
        <dbReference type="PROSITE" id="PS51371"/>
    </source>
</evidence>
<gene>
    <name evidence="6" type="ORF">QO018_002627</name>
</gene>
<dbReference type="InterPro" id="IPR014710">
    <property type="entry name" value="RmlC-like_jellyroll"/>
</dbReference>
<sequence>MQHASPPPSPPSQGTDPAGFDFARAPFDLLTAAQREALADALDIGLYPRDTAILSREEPVDALFVVLRGSVQERRGGEVAAVHGPGDRFGLQALYGSSRGGGRGESAGSTGGGGTGGGGTGRIRRFIAAEDCACHLIPRAALEALAADNPAFGAAVLGDFAQRMRDLAAERSDREMAALTMARIRQAYLHPPLFVEGTASLREAAEAMRRNRAGSVLVRGGDGRTGILTGTDLRDRVVLDGHPAGAPVGPLARYDLLALDRDDLLFNALVLMTRHAVRRIVVTEDGAIVGLLGQSDLLAVLSNHSQVIGVQVEHAAAPEDLARASRSIVALIRTLHATGVRVSFIADLVTELNRRIFRKLYELLAPPELLANSCLIVMGSEGRGEQLLKTDQDNGLILRDGFDFPELPRIAADFSRHLISFGYPPCPGGIMLSNPDWTRPLAGYKDAIFGWIHRPDEAAQMNLAIFYDAAPVAGDPSLLAAAKGYLLGRLQDNQMFFSHFARPTLSFDTPSGLFAALFERRRAEPVDIKKAGIFPIVHGVRALALERHLAETNTVERIQLLAEVGALDRKMAADLAEAFTILSTIRLKARVDAPEEESELAIDNLVHPDRLGKLDRDQFKDCLALVKSFKELIAHHFRLNH</sequence>
<dbReference type="InterPro" id="IPR005105">
    <property type="entry name" value="GlnD_Uridyltrans_N"/>
</dbReference>
<feature type="domain" description="CBS" evidence="5">
    <location>
        <begin position="188"/>
        <end position="244"/>
    </location>
</feature>
<evidence type="ECO:0000256" key="3">
    <source>
        <dbReference type="SAM" id="MobiDB-lite"/>
    </source>
</evidence>
<evidence type="ECO:0000256" key="2">
    <source>
        <dbReference type="PROSITE-ProRule" id="PRU00703"/>
    </source>
</evidence>
<comment type="caution">
    <text evidence="6">The sequence shown here is derived from an EMBL/GenBank/DDBJ whole genome shotgun (WGS) entry which is preliminary data.</text>
</comment>
<feature type="compositionally biased region" description="Pro residues" evidence="3">
    <location>
        <begin position="1"/>
        <end position="11"/>
    </location>
</feature>
<feature type="region of interest" description="Disordered" evidence="3">
    <location>
        <begin position="1"/>
        <end position="21"/>
    </location>
</feature>
<evidence type="ECO:0000313" key="7">
    <source>
        <dbReference type="Proteomes" id="UP001244552"/>
    </source>
</evidence>
<dbReference type="PANTHER" id="PTHR43080:SF2">
    <property type="entry name" value="CBS DOMAIN-CONTAINING PROTEIN"/>
    <property type="match status" value="1"/>
</dbReference>
<dbReference type="InterPro" id="IPR018821">
    <property type="entry name" value="DUF294_put_nucleoTrafse_sb-bd"/>
</dbReference>
<dbReference type="CDD" id="cd05401">
    <property type="entry name" value="NT_GlnE_GlnD_like"/>
    <property type="match status" value="1"/>
</dbReference>
<evidence type="ECO:0000313" key="6">
    <source>
        <dbReference type="EMBL" id="MDQ0533764.1"/>
    </source>
</evidence>
<dbReference type="Proteomes" id="UP001244552">
    <property type="component" value="Unassembled WGS sequence"/>
</dbReference>
<dbReference type="PANTHER" id="PTHR43080">
    <property type="entry name" value="CBS DOMAIN-CONTAINING PROTEIN CBSX3, MITOCHONDRIAL"/>
    <property type="match status" value="1"/>
</dbReference>
<dbReference type="Pfam" id="PF10335">
    <property type="entry name" value="DUF294_C"/>
    <property type="match status" value="1"/>
</dbReference>
<dbReference type="PROSITE" id="PS50042">
    <property type="entry name" value="CNMP_BINDING_3"/>
    <property type="match status" value="1"/>
</dbReference>
<reference evidence="6 7" key="1">
    <citation type="submission" date="2023-07" db="EMBL/GenBank/DDBJ databases">
        <title>Genomic Encyclopedia of Type Strains, Phase IV (KMG-IV): sequencing the most valuable type-strain genomes for metagenomic binning, comparative biology and taxonomic classification.</title>
        <authorList>
            <person name="Goeker M."/>
        </authorList>
    </citation>
    <scope>NUCLEOTIDE SEQUENCE [LARGE SCALE GENOMIC DNA]</scope>
    <source>
        <strain evidence="6 7">DSM 19922</strain>
    </source>
</reference>
<keyword evidence="1 2" id="KW-0129">CBS domain</keyword>
<dbReference type="InterPro" id="IPR051257">
    <property type="entry name" value="Diverse_CBS-Domain"/>
</dbReference>
<dbReference type="RefSeq" id="WP_209982375.1">
    <property type="nucleotide sequence ID" value="NZ_JAGINO010000008.1"/>
</dbReference>
<dbReference type="EMBL" id="JAUSVU010000008">
    <property type="protein sequence ID" value="MDQ0533764.1"/>
    <property type="molecule type" value="Genomic_DNA"/>
</dbReference>
<dbReference type="InterPro" id="IPR018490">
    <property type="entry name" value="cNMP-bd_dom_sf"/>
</dbReference>
<name>A0ABU0MK98_9PROT</name>
<dbReference type="Pfam" id="PF00571">
    <property type="entry name" value="CBS"/>
    <property type="match status" value="2"/>
</dbReference>
<dbReference type="SUPFAM" id="SSF54631">
    <property type="entry name" value="CBS-domain pair"/>
    <property type="match status" value="1"/>
</dbReference>
<dbReference type="InterPro" id="IPR046342">
    <property type="entry name" value="CBS_dom_sf"/>
</dbReference>
<dbReference type="InterPro" id="IPR000644">
    <property type="entry name" value="CBS_dom"/>
</dbReference>
<keyword evidence="7" id="KW-1185">Reference proteome</keyword>
<organism evidence="6 7">
    <name type="scientific">Azospirillum picis</name>
    <dbReference type="NCBI Taxonomy" id="488438"/>
    <lineage>
        <taxon>Bacteria</taxon>
        <taxon>Pseudomonadati</taxon>
        <taxon>Pseudomonadota</taxon>
        <taxon>Alphaproteobacteria</taxon>
        <taxon>Rhodospirillales</taxon>
        <taxon>Azospirillaceae</taxon>
        <taxon>Azospirillum</taxon>
    </lineage>
</organism>
<dbReference type="SMART" id="SM00116">
    <property type="entry name" value="CBS"/>
    <property type="match status" value="2"/>
</dbReference>
<evidence type="ECO:0000259" key="4">
    <source>
        <dbReference type="PROSITE" id="PS50042"/>
    </source>
</evidence>
<feature type="domain" description="Cyclic nucleotide-binding" evidence="4">
    <location>
        <begin position="26"/>
        <end position="163"/>
    </location>
</feature>
<dbReference type="InterPro" id="IPR000595">
    <property type="entry name" value="cNMP-bd_dom"/>
</dbReference>
<proteinExistence type="predicted"/>
<dbReference type="SUPFAM" id="SSF51206">
    <property type="entry name" value="cAMP-binding domain-like"/>
    <property type="match status" value="1"/>
</dbReference>
<evidence type="ECO:0000256" key="1">
    <source>
        <dbReference type="ARBA" id="ARBA00023122"/>
    </source>
</evidence>
<dbReference type="Gene3D" id="2.60.120.10">
    <property type="entry name" value="Jelly Rolls"/>
    <property type="match status" value="1"/>
</dbReference>
<dbReference type="Pfam" id="PF03445">
    <property type="entry name" value="DUF294"/>
    <property type="match status" value="1"/>
</dbReference>
<dbReference type="Gene3D" id="3.10.580.10">
    <property type="entry name" value="CBS-domain"/>
    <property type="match status" value="1"/>
</dbReference>
<protein>
    <submittedName>
        <fullName evidence="6">CBS domain-containing protein</fullName>
    </submittedName>
</protein>
<dbReference type="SMART" id="SM00100">
    <property type="entry name" value="cNMP"/>
    <property type="match status" value="1"/>
</dbReference>
<feature type="domain" description="CBS" evidence="5">
    <location>
        <begin position="251"/>
        <end position="307"/>
    </location>
</feature>
<accession>A0ABU0MK98</accession>
<dbReference type="PROSITE" id="PS51371">
    <property type="entry name" value="CBS"/>
    <property type="match status" value="2"/>
</dbReference>